<keyword evidence="1" id="KW-0812">Transmembrane</keyword>
<evidence type="ECO:0000256" key="1">
    <source>
        <dbReference type="SAM" id="Phobius"/>
    </source>
</evidence>
<gene>
    <name evidence="2" type="ORF">JHT90_02685</name>
</gene>
<dbReference type="RefSeq" id="WP_201093784.1">
    <property type="nucleotide sequence ID" value="NZ_CP067393.1"/>
</dbReference>
<dbReference type="KEGG" id="eaz:JHT90_02685"/>
<evidence type="ECO:0000313" key="2">
    <source>
        <dbReference type="EMBL" id="QQP86171.1"/>
    </source>
</evidence>
<protein>
    <submittedName>
        <fullName evidence="2">Uncharacterized protein</fullName>
    </submittedName>
</protein>
<accession>A0A974NG52</accession>
<reference evidence="2 3" key="1">
    <citation type="submission" date="2021-01" db="EMBL/GenBank/DDBJ databases">
        <title>Entomomonas sp. F2A isolated from a house cricket (Acheta domesticus).</title>
        <authorList>
            <person name="Spergser J."/>
            <person name="Busse H.-J."/>
        </authorList>
    </citation>
    <scope>NUCLEOTIDE SEQUENCE [LARGE SCALE GENOMIC DNA]</scope>
    <source>
        <strain evidence="2 3">F2A</strain>
    </source>
</reference>
<dbReference type="EMBL" id="CP067393">
    <property type="protein sequence ID" value="QQP86171.1"/>
    <property type="molecule type" value="Genomic_DNA"/>
</dbReference>
<name>A0A974NG52_9GAMM</name>
<keyword evidence="1" id="KW-1133">Transmembrane helix</keyword>
<dbReference type="AlphaFoldDB" id="A0A974NG52"/>
<keyword evidence="3" id="KW-1185">Reference proteome</keyword>
<sequence>MVYELLISIVLSIITGIYTGLVITRYTKFQYAKDEALRNIRMISWYTNEDGSLIFQRVIDPYILTLITGELLQSGHKNSVIELASINQQIIKYMNIKNNNEMVEKFEGI</sequence>
<proteinExistence type="predicted"/>
<dbReference type="Proteomes" id="UP000595278">
    <property type="component" value="Chromosome"/>
</dbReference>
<keyword evidence="1" id="KW-0472">Membrane</keyword>
<evidence type="ECO:0000313" key="3">
    <source>
        <dbReference type="Proteomes" id="UP000595278"/>
    </source>
</evidence>
<organism evidence="2 3">
    <name type="scientific">Entomomonas asaccharolytica</name>
    <dbReference type="NCBI Taxonomy" id="2785331"/>
    <lineage>
        <taxon>Bacteria</taxon>
        <taxon>Pseudomonadati</taxon>
        <taxon>Pseudomonadota</taxon>
        <taxon>Gammaproteobacteria</taxon>
        <taxon>Pseudomonadales</taxon>
        <taxon>Pseudomonadaceae</taxon>
        <taxon>Entomomonas</taxon>
    </lineage>
</organism>
<feature type="transmembrane region" description="Helical" evidence="1">
    <location>
        <begin position="6"/>
        <end position="23"/>
    </location>
</feature>